<feature type="non-terminal residue" evidence="1">
    <location>
        <position position="1"/>
    </location>
</feature>
<dbReference type="AlphaFoldDB" id="A0ABD2PN96"/>
<evidence type="ECO:0000313" key="1">
    <source>
        <dbReference type="EMBL" id="KAL3308987.1"/>
    </source>
</evidence>
<evidence type="ECO:0000313" key="2">
    <source>
        <dbReference type="Proteomes" id="UP001626550"/>
    </source>
</evidence>
<keyword evidence="2" id="KW-1185">Reference proteome</keyword>
<name>A0ABD2PN96_9PLAT</name>
<dbReference type="Proteomes" id="UP001626550">
    <property type="component" value="Unassembled WGS sequence"/>
</dbReference>
<proteinExistence type="predicted"/>
<organism evidence="1 2">
    <name type="scientific">Cichlidogyrus casuarinus</name>
    <dbReference type="NCBI Taxonomy" id="1844966"/>
    <lineage>
        <taxon>Eukaryota</taxon>
        <taxon>Metazoa</taxon>
        <taxon>Spiralia</taxon>
        <taxon>Lophotrochozoa</taxon>
        <taxon>Platyhelminthes</taxon>
        <taxon>Monogenea</taxon>
        <taxon>Monopisthocotylea</taxon>
        <taxon>Dactylogyridea</taxon>
        <taxon>Ancyrocephalidae</taxon>
        <taxon>Cichlidogyrus</taxon>
    </lineage>
</organism>
<protein>
    <submittedName>
        <fullName evidence="1">Uncharacterized protein</fullName>
    </submittedName>
</protein>
<reference evidence="1 2" key="1">
    <citation type="submission" date="2024-11" db="EMBL/GenBank/DDBJ databases">
        <title>Adaptive evolution of stress response genes in parasites aligns with host niche diversity.</title>
        <authorList>
            <person name="Hahn C."/>
            <person name="Resl P."/>
        </authorList>
    </citation>
    <scope>NUCLEOTIDE SEQUENCE [LARGE SCALE GENOMIC DNA]</scope>
    <source>
        <strain evidence="1">EGGRZ-B1_66</strain>
        <tissue evidence="1">Body</tissue>
    </source>
</reference>
<accession>A0ABD2PN96</accession>
<sequence length="106" mass="12153">CIGFIDRGEDVQLAPNSDESMPSKSRYLRFMQIRRNRINRQTLNFGRDASSPKTLLSLPHPRMLTGSPFASDWINGSAGHIQLKKRKFSTNNHIHQSEIFDHTDTN</sequence>
<comment type="caution">
    <text evidence="1">The sequence shown here is derived from an EMBL/GenBank/DDBJ whole genome shotgun (WGS) entry which is preliminary data.</text>
</comment>
<gene>
    <name evidence="1" type="ORF">Ciccas_012474</name>
</gene>
<dbReference type="EMBL" id="JBJKFK010004440">
    <property type="protein sequence ID" value="KAL3308987.1"/>
    <property type="molecule type" value="Genomic_DNA"/>
</dbReference>